<dbReference type="Gramene" id="Ma02_t24700.1">
    <property type="protein sequence ID" value="Ma02_p24700.1"/>
    <property type="gene ID" value="Ma02_g24700"/>
</dbReference>
<protein>
    <submittedName>
        <fullName evidence="1">(wild Malaysian banana) hypothetical protein</fullName>
    </submittedName>
</protein>
<evidence type="ECO:0000313" key="1">
    <source>
        <dbReference type="EMBL" id="CAG1863046.1"/>
    </source>
</evidence>
<gene>
    <name evidence="1" type="ORF">GSMUA_79400.1</name>
</gene>
<name>A0A804I6J0_MUSAM</name>
<reference evidence="2" key="2">
    <citation type="submission" date="2021-05" db="UniProtKB">
        <authorList>
            <consortium name="EnsemblPlants"/>
        </authorList>
    </citation>
    <scope>IDENTIFICATION</scope>
    <source>
        <strain evidence="2">subsp. malaccensis</strain>
    </source>
</reference>
<sequence length="58" mass="6973">MYKPYLFVFFYQNGDDEWYETSSSTAKIGEPARRSFSSKIGERREKRVLQLTREQESE</sequence>
<dbReference type="InParanoid" id="A0A804I6J0"/>
<dbReference type="Proteomes" id="UP000012960">
    <property type="component" value="Unplaced"/>
</dbReference>
<organism evidence="2 3">
    <name type="scientific">Musa acuminata subsp. malaccensis</name>
    <name type="common">Wild banana</name>
    <name type="synonym">Musa malaccensis</name>
    <dbReference type="NCBI Taxonomy" id="214687"/>
    <lineage>
        <taxon>Eukaryota</taxon>
        <taxon>Viridiplantae</taxon>
        <taxon>Streptophyta</taxon>
        <taxon>Embryophyta</taxon>
        <taxon>Tracheophyta</taxon>
        <taxon>Spermatophyta</taxon>
        <taxon>Magnoliopsida</taxon>
        <taxon>Liliopsida</taxon>
        <taxon>Zingiberales</taxon>
        <taxon>Musaceae</taxon>
        <taxon>Musa</taxon>
    </lineage>
</organism>
<reference evidence="1" key="1">
    <citation type="submission" date="2021-03" db="EMBL/GenBank/DDBJ databases">
        <authorList>
            <consortium name="Genoscope - CEA"/>
            <person name="William W."/>
        </authorList>
    </citation>
    <scope>NUCLEOTIDE SEQUENCE</scope>
    <source>
        <strain evidence="1">Doubled-haploid Pahang</strain>
    </source>
</reference>
<evidence type="ECO:0000313" key="2">
    <source>
        <dbReference type="EnsemblPlants" id="Ma02_p24700.1"/>
    </source>
</evidence>
<keyword evidence="3" id="KW-1185">Reference proteome</keyword>
<accession>A0A804I6J0</accession>
<dbReference type="EMBL" id="HG996467">
    <property type="protein sequence ID" value="CAG1863046.1"/>
    <property type="molecule type" value="Genomic_DNA"/>
</dbReference>
<proteinExistence type="predicted"/>
<evidence type="ECO:0000313" key="3">
    <source>
        <dbReference type="Proteomes" id="UP000012960"/>
    </source>
</evidence>
<dbReference type="AlphaFoldDB" id="A0A804I6J0"/>
<dbReference type="EnsemblPlants" id="Ma02_t24700.1">
    <property type="protein sequence ID" value="Ma02_p24700.1"/>
    <property type="gene ID" value="Ma02_g24700"/>
</dbReference>